<evidence type="ECO:0000313" key="18">
    <source>
        <dbReference type="EMBL" id="ABV44737.1"/>
    </source>
</evidence>
<evidence type="ECO:0000256" key="8">
    <source>
        <dbReference type="ARBA" id="ARBA00023002"/>
    </source>
</evidence>
<dbReference type="GO" id="GO:0008198">
    <property type="term" value="F:ferrous iron binding"/>
    <property type="evidence" value="ECO:0007669"/>
    <property type="project" value="TreeGrafter"/>
</dbReference>
<evidence type="ECO:0000256" key="14">
    <source>
        <dbReference type="PIRSR" id="PIRSR601519-1"/>
    </source>
</evidence>
<comment type="subcellular location">
    <subcellularLocation>
        <location evidence="1">Golgi apparatus</location>
    </subcellularLocation>
    <subcellularLocation>
        <location evidence="2">Secreted</location>
    </subcellularLocation>
</comment>
<feature type="domain" description="Ferritin-like diiron" evidence="17">
    <location>
        <begin position="35"/>
        <end position="194"/>
    </location>
</feature>
<dbReference type="GO" id="GO:0005794">
    <property type="term" value="C:Golgi apparatus"/>
    <property type="evidence" value="ECO:0007669"/>
    <property type="project" value="UniProtKB-SubCell"/>
</dbReference>
<evidence type="ECO:0000256" key="6">
    <source>
        <dbReference type="ARBA" id="ARBA00022723"/>
    </source>
</evidence>
<dbReference type="GO" id="GO:0006826">
    <property type="term" value="P:iron ion transport"/>
    <property type="evidence" value="ECO:0007669"/>
    <property type="project" value="InterPro"/>
</dbReference>
<evidence type="ECO:0000256" key="9">
    <source>
        <dbReference type="ARBA" id="ARBA00023004"/>
    </source>
</evidence>
<dbReference type="CDD" id="cd01056">
    <property type="entry name" value="Euk_Ferritin"/>
    <property type="match status" value="1"/>
</dbReference>
<comment type="similarity">
    <text evidence="3 15">Belongs to the ferritin family.</text>
</comment>
<dbReference type="GO" id="GO:0006879">
    <property type="term" value="P:intracellular iron ion homeostasis"/>
    <property type="evidence" value="ECO:0007669"/>
    <property type="project" value="UniProtKB-KW"/>
</dbReference>
<feature type="binding site" evidence="14">
    <location>
        <position position="176"/>
    </location>
    <ligand>
        <name>Fe cation</name>
        <dbReference type="ChEBI" id="CHEBI:24875"/>
        <label>1</label>
    </ligand>
</feature>
<keyword evidence="8 15" id="KW-0560">Oxidoreductase</keyword>
<comment type="catalytic activity">
    <reaction evidence="12 15">
        <text>4 Fe(2+) + O2 + 4 H(+) = 4 Fe(3+) + 2 H2O</text>
        <dbReference type="Rhea" id="RHEA:11148"/>
        <dbReference type="ChEBI" id="CHEBI:15377"/>
        <dbReference type="ChEBI" id="CHEBI:15378"/>
        <dbReference type="ChEBI" id="CHEBI:15379"/>
        <dbReference type="ChEBI" id="CHEBI:29033"/>
        <dbReference type="ChEBI" id="CHEBI:29034"/>
        <dbReference type="EC" id="1.16.3.1"/>
    </reaction>
</comment>
<dbReference type="OrthoDB" id="186462at2759"/>
<evidence type="ECO:0000256" key="10">
    <source>
        <dbReference type="ARBA" id="ARBA00023034"/>
    </source>
</evidence>
<protein>
    <recommendedName>
        <fullName evidence="15">Ferritin</fullName>
        <ecNumber evidence="15">1.16.3.1</ecNumber>
    </recommendedName>
</protein>
<proteinExistence type="evidence at transcript level"/>
<keyword evidence="6 14" id="KW-0479">Metal-binding</keyword>
<dbReference type="GO" id="GO:0005576">
    <property type="term" value="C:extracellular region"/>
    <property type="evidence" value="ECO:0007669"/>
    <property type="project" value="UniProtKB-SubCell"/>
</dbReference>
<feature type="binding site" evidence="14">
    <location>
        <position position="141"/>
    </location>
    <ligand>
        <name>Fe cation</name>
        <dbReference type="ChEBI" id="CHEBI:24875"/>
        <label>1</label>
    </ligand>
</feature>
<dbReference type="Gene3D" id="1.20.1260.10">
    <property type="match status" value="1"/>
</dbReference>
<dbReference type="AlphaFoldDB" id="A8CAE8"/>
<keyword evidence="11" id="KW-1015">Disulfide bond</keyword>
<accession>A8CAE8</accession>
<dbReference type="InterPro" id="IPR001519">
    <property type="entry name" value="Ferritin"/>
</dbReference>
<dbReference type="InterPro" id="IPR008331">
    <property type="entry name" value="Ferritin_DPS_dom"/>
</dbReference>
<dbReference type="EC" id="1.16.3.1" evidence="15"/>
<feature type="binding site" evidence="14">
    <location>
        <position position="52"/>
    </location>
    <ligand>
        <name>Fe cation</name>
        <dbReference type="ChEBI" id="CHEBI:24875"/>
        <label>1</label>
    </ligand>
</feature>
<gene>
    <name evidence="18" type="primary">FHC</name>
</gene>
<dbReference type="VEuPathDB" id="VectorBase:PPAPM1_003626"/>
<keyword evidence="4 15" id="KW-0409">Iron storage</keyword>
<evidence type="ECO:0000256" key="11">
    <source>
        <dbReference type="ARBA" id="ARBA00023157"/>
    </source>
</evidence>
<feature type="chain" id="PRO_5002720249" description="Ferritin" evidence="16">
    <location>
        <begin position="20"/>
        <end position="211"/>
    </location>
</feature>
<dbReference type="VEuPathDB" id="VectorBase:PPAI010018"/>
<evidence type="ECO:0000256" key="2">
    <source>
        <dbReference type="ARBA" id="ARBA00004613"/>
    </source>
</evidence>
<dbReference type="InterPro" id="IPR012347">
    <property type="entry name" value="Ferritin-like"/>
</dbReference>
<keyword evidence="5" id="KW-0964">Secreted</keyword>
<keyword evidence="10" id="KW-0333">Golgi apparatus</keyword>
<dbReference type="GO" id="GO:0004322">
    <property type="term" value="F:ferroxidase activity"/>
    <property type="evidence" value="ECO:0007669"/>
    <property type="project" value="UniProtKB-EC"/>
</dbReference>
<sequence length="211" mass="24242">MKQVLALAIAFSMVFMASASLKCSLDVPEIPKDWQDMFKSCIEKMRTQIQMEVDASMKYLAMAAYFSRDTVNRPGFAKHFFEASSEEREHANKLIEYLLMRGGLNTFNETSYITSLIKVPMVKKLEWESGVDALEEALKLEAEVTRSIRDVIKTCEGDVNDYHLVDYLTGEFLEEQYNGQRELAGKISTLRKMMKTHGTIGEFMYDKKLLE</sequence>
<comment type="subunit">
    <text evidence="13">Oligomer of 12 light (L) chains and 12 heavy (H) chains; L and H chains are disulfide-linked. The functional molecule forms a roughly spherical shell with a diameter of 12 nm and contains a central cavity into which the insoluble ferric iron core is deposited.</text>
</comment>
<dbReference type="PROSITE" id="PS50905">
    <property type="entry name" value="FERRITIN_LIKE"/>
    <property type="match status" value="1"/>
</dbReference>
<evidence type="ECO:0000256" key="15">
    <source>
        <dbReference type="RuleBase" id="RU361145"/>
    </source>
</evidence>
<reference evidence="18" key="1">
    <citation type="journal article" date="2007" name="BMC Genomics">
        <title>Exploring the midgut transcriptome of Phlebotomus papatasi: comparative analysis of expression profiles of sugar-fed, blood-fed and Leishmania-major-infected sandflies.</title>
        <authorList>
            <person name="Ramalho-Ortigao M."/>
            <person name="Jochim R.C."/>
            <person name="Anderson J.M."/>
            <person name="Lawyer P.G."/>
            <person name="Pham V.M."/>
            <person name="Kamhawi S."/>
            <person name="Valenzuela J.G."/>
        </authorList>
    </citation>
    <scope>NUCLEOTIDE SEQUENCE</scope>
    <source>
        <tissue evidence="18">Midgut</tissue>
    </source>
</reference>
<feature type="signal peptide" evidence="16">
    <location>
        <begin position="1"/>
        <end position="19"/>
    </location>
</feature>
<evidence type="ECO:0000259" key="17">
    <source>
        <dbReference type="PROSITE" id="PS50905"/>
    </source>
</evidence>
<evidence type="ECO:0000256" key="3">
    <source>
        <dbReference type="ARBA" id="ARBA00007513"/>
    </source>
</evidence>
<evidence type="ECO:0000256" key="5">
    <source>
        <dbReference type="ARBA" id="ARBA00022525"/>
    </source>
</evidence>
<comment type="function">
    <text evidence="15">Stores iron in a soluble, non-toxic, readily available form. Important for iron homeostasis. Iron is taken up in the ferrous form and deposited as ferric hydroxides after oxidation.</text>
</comment>
<organism evidence="18">
    <name type="scientific">Phlebotomus papatasi</name>
    <name type="common">Sandfly</name>
    <dbReference type="NCBI Taxonomy" id="29031"/>
    <lineage>
        <taxon>Eukaryota</taxon>
        <taxon>Metazoa</taxon>
        <taxon>Ecdysozoa</taxon>
        <taxon>Arthropoda</taxon>
        <taxon>Hexapoda</taxon>
        <taxon>Insecta</taxon>
        <taxon>Pterygota</taxon>
        <taxon>Neoptera</taxon>
        <taxon>Endopterygota</taxon>
        <taxon>Diptera</taxon>
        <taxon>Nematocera</taxon>
        <taxon>Psychodoidea</taxon>
        <taxon>Psychodidae</taxon>
        <taxon>Phlebotomus</taxon>
        <taxon>Phlebotomus</taxon>
    </lineage>
</organism>
<dbReference type="Pfam" id="PF00210">
    <property type="entry name" value="Ferritin"/>
    <property type="match status" value="1"/>
</dbReference>
<dbReference type="EMBL" id="EU045340">
    <property type="protein sequence ID" value="ABV44737.1"/>
    <property type="molecule type" value="mRNA"/>
</dbReference>
<feature type="binding site" evidence="14">
    <location>
        <position position="87"/>
    </location>
    <ligand>
        <name>Fe cation</name>
        <dbReference type="ChEBI" id="CHEBI:24875"/>
        <label>1</label>
    </ligand>
</feature>
<dbReference type="PANTHER" id="PTHR11431">
    <property type="entry name" value="FERRITIN"/>
    <property type="match status" value="1"/>
</dbReference>
<dbReference type="InterPro" id="IPR009040">
    <property type="entry name" value="Ferritin-like_diiron"/>
</dbReference>
<evidence type="ECO:0000256" key="12">
    <source>
        <dbReference type="ARBA" id="ARBA00047990"/>
    </source>
</evidence>
<dbReference type="SUPFAM" id="SSF47240">
    <property type="entry name" value="Ferritin-like"/>
    <property type="match status" value="1"/>
</dbReference>
<dbReference type="InterPro" id="IPR009078">
    <property type="entry name" value="Ferritin-like_SF"/>
</dbReference>
<evidence type="ECO:0000256" key="13">
    <source>
        <dbReference type="ARBA" id="ARBA00063343"/>
    </source>
</evidence>
<evidence type="ECO:0000256" key="4">
    <source>
        <dbReference type="ARBA" id="ARBA00022434"/>
    </source>
</evidence>
<reference evidence="18" key="2">
    <citation type="submission" date="2007-07" db="EMBL/GenBank/DDBJ databases">
        <authorList>
            <person name="Jochim R.C."/>
            <person name="Valenzuela J.G."/>
            <person name="Ramalho-Ortigao J.M."/>
            <person name="Kamhawi S."/>
            <person name="Anderson J.M."/>
        </authorList>
    </citation>
    <scope>NUCLEOTIDE SEQUENCE</scope>
    <source>
        <tissue evidence="18">Midgut</tissue>
    </source>
</reference>
<keyword evidence="7 16" id="KW-0732">Signal</keyword>
<name>A8CAE8_PHLPP</name>
<dbReference type="SMR" id="A8CAE8"/>
<feature type="binding site" evidence="14">
    <location>
        <position position="90"/>
    </location>
    <ligand>
        <name>Fe cation</name>
        <dbReference type="ChEBI" id="CHEBI:24875"/>
        <label>1</label>
    </ligand>
</feature>
<evidence type="ECO:0000256" key="1">
    <source>
        <dbReference type="ARBA" id="ARBA00004555"/>
    </source>
</evidence>
<keyword evidence="9 14" id="KW-0408">Iron</keyword>
<dbReference type="PANTHER" id="PTHR11431:SF43">
    <property type="entry name" value="FERRITIN"/>
    <property type="match status" value="1"/>
</dbReference>
<dbReference type="GO" id="GO:0008199">
    <property type="term" value="F:ferric iron binding"/>
    <property type="evidence" value="ECO:0007669"/>
    <property type="project" value="InterPro"/>
</dbReference>
<evidence type="ECO:0000256" key="7">
    <source>
        <dbReference type="ARBA" id="ARBA00022729"/>
    </source>
</evidence>
<dbReference type="FunFam" id="1.20.1260.10:FF:000017">
    <property type="entry name" value="Ferritin"/>
    <property type="match status" value="1"/>
</dbReference>
<evidence type="ECO:0000256" key="16">
    <source>
        <dbReference type="SAM" id="SignalP"/>
    </source>
</evidence>